<comment type="caution">
    <text evidence="3">The sequence shown here is derived from an EMBL/GenBank/DDBJ whole genome shotgun (WGS) entry which is preliminary data.</text>
</comment>
<organism evidence="3 4">
    <name type="scientific">Sporofaciens musculi</name>
    <dbReference type="NCBI Taxonomy" id="2681861"/>
    <lineage>
        <taxon>Bacteria</taxon>
        <taxon>Bacillati</taxon>
        <taxon>Bacillota</taxon>
        <taxon>Clostridia</taxon>
        <taxon>Lachnospirales</taxon>
        <taxon>Lachnospiraceae</taxon>
        <taxon>Sporofaciens</taxon>
    </lineage>
</organism>
<feature type="region of interest" description="Disordered" evidence="1">
    <location>
        <begin position="36"/>
        <end position="65"/>
    </location>
</feature>
<feature type="compositionally biased region" description="Basic residues" evidence="1">
    <location>
        <begin position="105"/>
        <end position="116"/>
    </location>
</feature>
<feature type="transmembrane region" description="Helical" evidence="2">
    <location>
        <begin position="195"/>
        <end position="212"/>
    </location>
</feature>
<feature type="region of interest" description="Disordered" evidence="1">
    <location>
        <begin position="1"/>
        <end position="21"/>
    </location>
</feature>
<evidence type="ECO:0000256" key="2">
    <source>
        <dbReference type="SAM" id="Phobius"/>
    </source>
</evidence>
<proteinExistence type="predicted"/>
<feature type="compositionally biased region" description="Basic and acidic residues" evidence="1">
    <location>
        <begin position="93"/>
        <end position="104"/>
    </location>
</feature>
<keyword evidence="2" id="KW-1133">Transmembrane helix</keyword>
<sequence>MGRKRENRQPGRVTGKEGAIHLDDWLDEPEDDYIDFEDNPAYSRTGGSMGINRKLTRREKKAMEKAAKEAEKLRKIQEEADWRAELKAAREAEKAAKREAARQKAEKKKRVSKKKAHQESAVQKYGTRNAAVHKGRDRAKEKKQGRNRFPHSSPFPTGRWRRTGSAGCRINIIPRPFGSMILITSWHRMRIKMPFLKTGAISLIILTVPYIFSCRS</sequence>
<keyword evidence="2" id="KW-0472">Membrane</keyword>
<evidence type="ECO:0000313" key="4">
    <source>
        <dbReference type="Proteomes" id="UP000460412"/>
    </source>
</evidence>
<dbReference type="Proteomes" id="UP000460412">
    <property type="component" value="Unassembled WGS sequence"/>
</dbReference>
<feature type="region of interest" description="Disordered" evidence="1">
    <location>
        <begin position="93"/>
        <end position="161"/>
    </location>
</feature>
<name>A0A7X3MDT7_9FIRM</name>
<dbReference type="AlphaFoldDB" id="A0A7X3MDT7"/>
<evidence type="ECO:0000256" key="1">
    <source>
        <dbReference type="SAM" id="MobiDB-lite"/>
    </source>
</evidence>
<keyword evidence="4" id="KW-1185">Reference proteome</keyword>
<accession>A0A7X3MDT7</accession>
<gene>
    <name evidence="3" type="ORF">GN277_03315</name>
</gene>
<keyword evidence="2" id="KW-0812">Transmembrane</keyword>
<protein>
    <submittedName>
        <fullName evidence="3">Uncharacterized protein</fullName>
    </submittedName>
</protein>
<dbReference type="EMBL" id="WUQX01000001">
    <property type="protein sequence ID" value="MXP74480.1"/>
    <property type="molecule type" value="Genomic_DNA"/>
</dbReference>
<evidence type="ECO:0000313" key="3">
    <source>
        <dbReference type="EMBL" id="MXP74480.1"/>
    </source>
</evidence>
<reference evidence="3 4" key="1">
    <citation type="submission" date="2019-12" db="EMBL/GenBank/DDBJ databases">
        <title>Sporaefaciens musculi gen. nov., sp. nov., a novel bacterium isolated from the caecum of an obese mouse.</title>
        <authorList>
            <person name="Rasmussen T.S."/>
            <person name="Streidl T."/>
            <person name="Hitch T.C.A."/>
            <person name="Wortmann E."/>
            <person name="Deptula P."/>
            <person name="Hansen M."/>
            <person name="Nielsen D.S."/>
            <person name="Clavel T."/>
            <person name="Vogensen F.K."/>
        </authorList>
    </citation>
    <scope>NUCLEOTIDE SEQUENCE [LARGE SCALE GENOMIC DNA]</scope>
    <source>
        <strain evidence="3 4">WCA-9-b2</strain>
    </source>
</reference>